<organism evidence="3 4">
    <name type="scientific">bacterium (Candidatus Blackallbacteria) CG17_big_fil_post_rev_8_21_14_2_50_48_46</name>
    <dbReference type="NCBI Taxonomy" id="2014261"/>
    <lineage>
        <taxon>Bacteria</taxon>
        <taxon>Candidatus Blackallbacteria</taxon>
    </lineage>
</organism>
<accession>A0A2M7FX16</accession>
<sequence>MMMLAAQNLLYETPSGQDGILHLSSFPSGTSVKILRIQGNKELSKRLESMGVVVGKTVTILKNQGSSLLFKSGQTRLAFRLCKELVILGEQALPGV</sequence>
<evidence type="ECO:0000259" key="2">
    <source>
        <dbReference type="SMART" id="SM00899"/>
    </source>
</evidence>
<feature type="domain" description="Ferrous iron transporter FeoA-like" evidence="2">
    <location>
        <begin position="21"/>
        <end position="89"/>
    </location>
</feature>
<reference evidence="3 4" key="1">
    <citation type="submission" date="2017-09" db="EMBL/GenBank/DDBJ databases">
        <title>Depth-based differentiation of microbial function through sediment-hosted aquifers and enrichment of novel symbionts in the deep terrestrial subsurface.</title>
        <authorList>
            <person name="Probst A.J."/>
            <person name="Ladd B."/>
            <person name="Jarett J.K."/>
            <person name="Geller-Mcgrath D.E."/>
            <person name="Sieber C.M."/>
            <person name="Emerson J.B."/>
            <person name="Anantharaman K."/>
            <person name="Thomas B.C."/>
            <person name="Malmstrom R."/>
            <person name="Stieglmeier M."/>
            <person name="Klingl A."/>
            <person name="Woyke T."/>
            <person name="Ryan C.M."/>
            <person name="Banfield J.F."/>
        </authorList>
    </citation>
    <scope>NUCLEOTIDE SEQUENCE [LARGE SCALE GENOMIC DNA]</scope>
    <source>
        <strain evidence="3">CG17_big_fil_post_rev_8_21_14_2_50_48_46</strain>
    </source>
</reference>
<evidence type="ECO:0000313" key="4">
    <source>
        <dbReference type="Proteomes" id="UP000231019"/>
    </source>
</evidence>
<dbReference type="SMART" id="SM00899">
    <property type="entry name" value="FeoA"/>
    <property type="match status" value="1"/>
</dbReference>
<dbReference type="Proteomes" id="UP000231019">
    <property type="component" value="Unassembled WGS sequence"/>
</dbReference>
<comment type="caution">
    <text evidence="3">The sequence shown here is derived from an EMBL/GenBank/DDBJ whole genome shotgun (WGS) entry which is preliminary data.</text>
</comment>
<dbReference type="AlphaFoldDB" id="A0A2M7FX16"/>
<evidence type="ECO:0000256" key="1">
    <source>
        <dbReference type="ARBA" id="ARBA00023004"/>
    </source>
</evidence>
<dbReference type="Gene3D" id="2.30.30.90">
    <property type="match status" value="1"/>
</dbReference>
<gene>
    <name evidence="3" type="ORF">COW36_24105</name>
</gene>
<dbReference type="InterPro" id="IPR038157">
    <property type="entry name" value="FeoA_core_dom"/>
</dbReference>
<dbReference type="Pfam" id="PF04023">
    <property type="entry name" value="FeoA"/>
    <property type="match status" value="1"/>
</dbReference>
<dbReference type="EMBL" id="PFFQ01000066">
    <property type="protein sequence ID" value="PIW13754.1"/>
    <property type="molecule type" value="Genomic_DNA"/>
</dbReference>
<keyword evidence="1" id="KW-0408">Iron</keyword>
<proteinExistence type="predicted"/>
<dbReference type="GO" id="GO:0046914">
    <property type="term" value="F:transition metal ion binding"/>
    <property type="evidence" value="ECO:0007669"/>
    <property type="project" value="InterPro"/>
</dbReference>
<evidence type="ECO:0000313" key="3">
    <source>
        <dbReference type="EMBL" id="PIW13754.1"/>
    </source>
</evidence>
<dbReference type="InterPro" id="IPR008988">
    <property type="entry name" value="Transcriptional_repressor_C"/>
</dbReference>
<dbReference type="SUPFAM" id="SSF50037">
    <property type="entry name" value="C-terminal domain of transcriptional repressors"/>
    <property type="match status" value="1"/>
</dbReference>
<dbReference type="InterPro" id="IPR007167">
    <property type="entry name" value="Fe-transptr_FeoA-like"/>
</dbReference>
<name>A0A2M7FX16_9BACT</name>
<protein>
    <recommendedName>
        <fullName evidence="2">Ferrous iron transporter FeoA-like domain-containing protein</fullName>
    </recommendedName>
</protein>